<dbReference type="EMBL" id="RIAX01000007">
    <property type="protein sequence ID" value="RNF39193.1"/>
    <property type="molecule type" value="Genomic_DNA"/>
</dbReference>
<keyword evidence="3" id="KW-1185">Reference proteome</keyword>
<dbReference type="OrthoDB" id="9814826at2"/>
<evidence type="ECO:0000259" key="1">
    <source>
        <dbReference type="Pfam" id="PF03551"/>
    </source>
</evidence>
<evidence type="ECO:0000313" key="3">
    <source>
        <dbReference type="Proteomes" id="UP000275473"/>
    </source>
</evidence>
<dbReference type="InterPro" id="IPR036390">
    <property type="entry name" value="WH_DNA-bd_sf"/>
</dbReference>
<reference evidence="2 3" key="1">
    <citation type="journal article" date="2018" name="Int. J. Syst. Evol. Microbiol.">
        <title>Planococcus salinus sp. nov., a moderately halophilic bacterium isolated from a saline-alkali soil.</title>
        <authorList>
            <person name="Gan L."/>
        </authorList>
    </citation>
    <scope>NUCLEOTIDE SEQUENCE [LARGE SCALE GENOMIC DNA]</scope>
    <source>
        <strain evidence="2 3">LCB217</strain>
    </source>
</reference>
<dbReference type="PANTHER" id="PTHR33169:SF13">
    <property type="entry name" value="PADR-FAMILY TRANSCRIPTIONAL REGULATOR"/>
    <property type="match status" value="1"/>
</dbReference>
<accession>A0A3M8P683</accession>
<gene>
    <name evidence="2" type="ORF">EEX84_10865</name>
</gene>
<dbReference type="Gene3D" id="1.10.10.10">
    <property type="entry name" value="Winged helix-like DNA-binding domain superfamily/Winged helix DNA-binding domain"/>
    <property type="match status" value="1"/>
</dbReference>
<feature type="domain" description="Transcription regulator PadR N-terminal" evidence="1">
    <location>
        <begin position="14"/>
        <end position="82"/>
    </location>
</feature>
<protein>
    <submittedName>
        <fullName evidence="2">PadR family transcriptional regulator</fullName>
    </submittedName>
</protein>
<dbReference type="PANTHER" id="PTHR33169">
    <property type="entry name" value="PADR-FAMILY TRANSCRIPTIONAL REGULATOR"/>
    <property type="match status" value="1"/>
</dbReference>
<proteinExistence type="predicted"/>
<dbReference type="InterPro" id="IPR036388">
    <property type="entry name" value="WH-like_DNA-bd_sf"/>
</dbReference>
<evidence type="ECO:0000313" key="2">
    <source>
        <dbReference type="EMBL" id="RNF39193.1"/>
    </source>
</evidence>
<organism evidence="2 3">
    <name type="scientific">Planococcus salinus</name>
    <dbReference type="NCBI Taxonomy" id="1848460"/>
    <lineage>
        <taxon>Bacteria</taxon>
        <taxon>Bacillati</taxon>
        <taxon>Bacillota</taxon>
        <taxon>Bacilli</taxon>
        <taxon>Bacillales</taxon>
        <taxon>Caryophanaceae</taxon>
        <taxon>Planococcus</taxon>
    </lineage>
</organism>
<dbReference type="AlphaFoldDB" id="A0A3M8P683"/>
<dbReference type="Proteomes" id="UP000275473">
    <property type="component" value="Unassembled WGS sequence"/>
</dbReference>
<dbReference type="SUPFAM" id="SSF46785">
    <property type="entry name" value="Winged helix' DNA-binding domain"/>
    <property type="match status" value="1"/>
</dbReference>
<dbReference type="RefSeq" id="WP_123165661.1">
    <property type="nucleotide sequence ID" value="NZ_RIAX01000007.1"/>
</dbReference>
<comment type="caution">
    <text evidence="2">The sequence shown here is derived from an EMBL/GenBank/DDBJ whole genome shotgun (WGS) entry which is preliminary data.</text>
</comment>
<sequence>MSSLDRFSEPSLFILISLAEGNKHGYAIMEDIEKSYDMKIGPGTLYGAISRMEKMKFIEAIPSEDRRKPYRITSEGRLYLKEKLTEIENVTKLGFQRLGLI</sequence>
<dbReference type="InterPro" id="IPR005149">
    <property type="entry name" value="Tscrpt_reg_PadR_N"/>
</dbReference>
<dbReference type="Pfam" id="PF03551">
    <property type="entry name" value="PadR"/>
    <property type="match status" value="1"/>
</dbReference>
<name>A0A3M8P683_9BACL</name>
<dbReference type="InterPro" id="IPR052509">
    <property type="entry name" value="Metal_resp_DNA-bind_regulator"/>
</dbReference>